<evidence type="ECO:0000256" key="3">
    <source>
        <dbReference type="ARBA" id="ARBA00022989"/>
    </source>
</evidence>
<dbReference type="InterPro" id="IPR007110">
    <property type="entry name" value="Ig-like_dom"/>
</dbReference>
<dbReference type="CDD" id="cd00096">
    <property type="entry name" value="Ig"/>
    <property type="match status" value="1"/>
</dbReference>
<dbReference type="InterPro" id="IPR013162">
    <property type="entry name" value="CD80_C2-set"/>
</dbReference>
<dbReference type="InterPro" id="IPR003599">
    <property type="entry name" value="Ig_sub"/>
</dbReference>
<evidence type="ECO:0000256" key="4">
    <source>
        <dbReference type="ARBA" id="ARBA00023136"/>
    </source>
</evidence>
<feature type="domain" description="Ig-like" evidence="6">
    <location>
        <begin position="16"/>
        <end position="112"/>
    </location>
</feature>
<dbReference type="AlphaFoldDB" id="A0A8J9UG44"/>
<organism evidence="7 8">
    <name type="scientific">Brenthis ino</name>
    <name type="common">lesser marbled fritillary</name>
    <dbReference type="NCBI Taxonomy" id="405034"/>
    <lineage>
        <taxon>Eukaryota</taxon>
        <taxon>Metazoa</taxon>
        <taxon>Ecdysozoa</taxon>
        <taxon>Arthropoda</taxon>
        <taxon>Hexapoda</taxon>
        <taxon>Insecta</taxon>
        <taxon>Pterygota</taxon>
        <taxon>Neoptera</taxon>
        <taxon>Endopterygota</taxon>
        <taxon>Lepidoptera</taxon>
        <taxon>Glossata</taxon>
        <taxon>Ditrysia</taxon>
        <taxon>Papilionoidea</taxon>
        <taxon>Nymphalidae</taxon>
        <taxon>Heliconiinae</taxon>
        <taxon>Argynnini</taxon>
        <taxon>Brenthis</taxon>
    </lineage>
</organism>
<dbReference type="SMART" id="SM00409">
    <property type="entry name" value="IG"/>
    <property type="match status" value="1"/>
</dbReference>
<dbReference type="InterPro" id="IPR013783">
    <property type="entry name" value="Ig-like_fold"/>
</dbReference>
<dbReference type="SMART" id="SM00406">
    <property type="entry name" value="IGv"/>
    <property type="match status" value="1"/>
</dbReference>
<keyword evidence="4" id="KW-0472">Membrane</keyword>
<keyword evidence="2" id="KW-0812">Transmembrane</keyword>
<comment type="subcellular location">
    <subcellularLocation>
        <location evidence="1">Membrane</location>
        <topology evidence="1">Single-pass membrane protein</topology>
    </subcellularLocation>
</comment>
<dbReference type="PROSITE" id="PS50835">
    <property type="entry name" value="IG_LIKE"/>
    <property type="match status" value="2"/>
</dbReference>
<feature type="domain" description="Ig-like" evidence="6">
    <location>
        <begin position="120"/>
        <end position="176"/>
    </location>
</feature>
<dbReference type="GO" id="GO:0016020">
    <property type="term" value="C:membrane"/>
    <property type="evidence" value="ECO:0007669"/>
    <property type="project" value="UniProtKB-SubCell"/>
</dbReference>
<evidence type="ECO:0000259" key="6">
    <source>
        <dbReference type="PROSITE" id="PS50835"/>
    </source>
</evidence>
<evidence type="ECO:0000256" key="5">
    <source>
        <dbReference type="ARBA" id="ARBA00023157"/>
    </source>
</evidence>
<reference evidence="7" key="1">
    <citation type="submission" date="2021-12" db="EMBL/GenBank/DDBJ databases">
        <authorList>
            <person name="Martin H S."/>
        </authorList>
    </citation>
    <scope>NUCLEOTIDE SEQUENCE</scope>
</reference>
<keyword evidence="8" id="KW-1185">Reference proteome</keyword>
<protein>
    <recommendedName>
        <fullName evidence="6">Ig-like domain-containing protein</fullName>
    </recommendedName>
</protein>
<keyword evidence="3" id="KW-1133">Transmembrane helix</keyword>
<dbReference type="PANTHER" id="PTHR23278:SF32">
    <property type="entry name" value="NEUROMUSCULIN, ISOFORM E"/>
    <property type="match status" value="1"/>
</dbReference>
<keyword evidence="5" id="KW-1015">Disulfide bond</keyword>
<gene>
    <name evidence="7" type="ORF">BINO364_LOCUS5081</name>
</gene>
<dbReference type="Pfam" id="PF08205">
    <property type="entry name" value="C2-set_2"/>
    <property type="match status" value="1"/>
</dbReference>
<dbReference type="SUPFAM" id="SSF48726">
    <property type="entry name" value="Immunoglobulin"/>
    <property type="match status" value="1"/>
</dbReference>
<sequence length="176" mass="19916">MYRIVLRSDHASALVGNTARLRCRIDGKSCGEMHSIKWYKGDTRVYVYSASKDAAINRPEGDMLDRMSISHEPNATYAELVITNVKPNDEGVYRCEITYLQVGEDCNTVQVTDFHTYIRPKSVQVVTGQGQEMSDGDTFGSLLERQRVNISCIVKEGKPQPKVTWYFNGKERLDGK</sequence>
<dbReference type="Proteomes" id="UP000838878">
    <property type="component" value="Chromosome 13"/>
</dbReference>
<dbReference type="Gene3D" id="2.60.40.10">
    <property type="entry name" value="Immunoglobulins"/>
    <property type="match status" value="2"/>
</dbReference>
<evidence type="ECO:0000313" key="7">
    <source>
        <dbReference type="EMBL" id="CAH0718639.1"/>
    </source>
</evidence>
<dbReference type="EMBL" id="OV170233">
    <property type="protein sequence ID" value="CAH0718639.1"/>
    <property type="molecule type" value="Genomic_DNA"/>
</dbReference>
<dbReference type="InterPro" id="IPR036179">
    <property type="entry name" value="Ig-like_dom_sf"/>
</dbReference>
<dbReference type="Pfam" id="PF07686">
    <property type="entry name" value="V-set"/>
    <property type="match status" value="1"/>
</dbReference>
<dbReference type="InterPro" id="IPR013106">
    <property type="entry name" value="Ig_V-set"/>
</dbReference>
<evidence type="ECO:0000256" key="1">
    <source>
        <dbReference type="ARBA" id="ARBA00004167"/>
    </source>
</evidence>
<dbReference type="OrthoDB" id="6106100at2759"/>
<name>A0A8J9UG44_9NEOP</name>
<accession>A0A8J9UG44</accession>
<dbReference type="PANTHER" id="PTHR23278">
    <property type="entry name" value="SIDESTEP PROTEIN"/>
    <property type="match status" value="1"/>
</dbReference>
<evidence type="ECO:0000313" key="8">
    <source>
        <dbReference type="Proteomes" id="UP000838878"/>
    </source>
</evidence>
<evidence type="ECO:0000256" key="2">
    <source>
        <dbReference type="ARBA" id="ARBA00022692"/>
    </source>
</evidence>
<feature type="non-terminal residue" evidence="7">
    <location>
        <position position="176"/>
    </location>
</feature>
<proteinExistence type="predicted"/>